<evidence type="ECO:0000259" key="3">
    <source>
        <dbReference type="Pfam" id="PF00127"/>
    </source>
</evidence>
<gene>
    <name evidence="4" type="ORF">UFOPK1392_01355</name>
    <name evidence="5" type="ORF">UFOPK3733_00281</name>
</gene>
<dbReference type="SUPFAM" id="SSF49503">
    <property type="entry name" value="Cupredoxins"/>
    <property type="match status" value="1"/>
</dbReference>
<dbReference type="PANTHER" id="PTHR36507:SF1">
    <property type="entry name" value="BLL1555 PROTEIN"/>
    <property type="match status" value="1"/>
</dbReference>
<dbReference type="Gene3D" id="2.60.40.420">
    <property type="entry name" value="Cupredoxins - blue copper proteins"/>
    <property type="match status" value="1"/>
</dbReference>
<evidence type="ECO:0000313" key="5">
    <source>
        <dbReference type="EMBL" id="CAB4924548.1"/>
    </source>
</evidence>
<dbReference type="PROSITE" id="PS51257">
    <property type="entry name" value="PROKAR_LIPOPROTEIN"/>
    <property type="match status" value="1"/>
</dbReference>
<dbReference type="InterPro" id="IPR052721">
    <property type="entry name" value="ET_Amicyanin"/>
</dbReference>
<keyword evidence="2" id="KW-0186">Copper</keyword>
<evidence type="ECO:0000256" key="1">
    <source>
        <dbReference type="ARBA" id="ARBA00022723"/>
    </source>
</evidence>
<proteinExistence type="predicted"/>
<dbReference type="GO" id="GO:0005507">
    <property type="term" value="F:copper ion binding"/>
    <property type="evidence" value="ECO:0007669"/>
    <property type="project" value="InterPro"/>
</dbReference>
<dbReference type="AlphaFoldDB" id="A0A6J5YIV7"/>
<name>A0A6J5YIV7_9ZZZZ</name>
<dbReference type="InterPro" id="IPR000923">
    <property type="entry name" value="BlueCu_1"/>
</dbReference>
<dbReference type="PROSITE" id="PS00079">
    <property type="entry name" value="MULTICOPPER_OXIDASE1"/>
    <property type="match status" value="1"/>
</dbReference>
<evidence type="ECO:0000256" key="2">
    <source>
        <dbReference type="ARBA" id="ARBA00023008"/>
    </source>
</evidence>
<dbReference type="PANTHER" id="PTHR36507">
    <property type="entry name" value="BLL1555 PROTEIN"/>
    <property type="match status" value="1"/>
</dbReference>
<evidence type="ECO:0000313" key="4">
    <source>
        <dbReference type="EMBL" id="CAB4323599.1"/>
    </source>
</evidence>
<sequence length="131" mass="13514">MRRVLSVVLIAATGLMAVSCSGSGSTASTTSTSIAQPVQSGTIAVSSVDNNFRPQDITVTLGSSVVWTNDGRAEHNIVPSGPTPFHADKESFPPGSSYTWEATELGTFPYFCSIHGTATAGMYGSVTVVAP</sequence>
<reference evidence="4" key="1">
    <citation type="submission" date="2020-05" db="EMBL/GenBank/DDBJ databases">
        <authorList>
            <person name="Chiriac C."/>
            <person name="Salcher M."/>
            <person name="Ghai R."/>
            <person name="Kavagutti S V."/>
        </authorList>
    </citation>
    <scope>NUCLEOTIDE SEQUENCE</scope>
</reference>
<dbReference type="Pfam" id="PF00127">
    <property type="entry name" value="Copper-bind"/>
    <property type="match status" value="1"/>
</dbReference>
<dbReference type="GO" id="GO:0009055">
    <property type="term" value="F:electron transfer activity"/>
    <property type="evidence" value="ECO:0007669"/>
    <property type="project" value="InterPro"/>
</dbReference>
<dbReference type="EMBL" id="CAEMXZ010000056">
    <property type="protein sequence ID" value="CAB4323599.1"/>
    <property type="molecule type" value="Genomic_DNA"/>
</dbReference>
<keyword evidence="1" id="KW-0479">Metal-binding</keyword>
<dbReference type="InterPro" id="IPR033138">
    <property type="entry name" value="Cu_oxidase_CS"/>
</dbReference>
<dbReference type="EMBL" id="CAFBNC010000007">
    <property type="protein sequence ID" value="CAB4924548.1"/>
    <property type="molecule type" value="Genomic_DNA"/>
</dbReference>
<organism evidence="4">
    <name type="scientific">freshwater metagenome</name>
    <dbReference type="NCBI Taxonomy" id="449393"/>
    <lineage>
        <taxon>unclassified sequences</taxon>
        <taxon>metagenomes</taxon>
        <taxon>ecological metagenomes</taxon>
    </lineage>
</organism>
<protein>
    <submittedName>
        <fullName evidence="4">Unannotated protein</fullName>
    </submittedName>
</protein>
<dbReference type="InterPro" id="IPR008972">
    <property type="entry name" value="Cupredoxin"/>
</dbReference>
<accession>A0A6J5YIV7</accession>
<feature type="domain" description="Blue (type 1) copper" evidence="3">
    <location>
        <begin position="45"/>
        <end position="128"/>
    </location>
</feature>